<organism evidence="1">
    <name type="scientific">Brassica cretica</name>
    <name type="common">Mustard</name>
    <dbReference type="NCBI Taxonomy" id="69181"/>
    <lineage>
        <taxon>Eukaryota</taxon>
        <taxon>Viridiplantae</taxon>
        <taxon>Streptophyta</taxon>
        <taxon>Embryophyta</taxon>
        <taxon>Tracheophyta</taxon>
        <taxon>Spermatophyta</taxon>
        <taxon>Magnoliopsida</taxon>
        <taxon>eudicotyledons</taxon>
        <taxon>Gunneridae</taxon>
        <taxon>Pentapetalae</taxon>
        <taxon>rosids</taxon>
        <taxon>malvids</taxon>
        <taxon>Brassicales</taxon>
        <taxon>Brassicaceae</taxon>
        <taxon>Brassiceae</taxon>
        <taxon>Brassica</taxon>
    </lineage>
</organism>
<dbReference type="AlphaFoldDB" id="A0A8S9HWN9"/>
<sequence>MRSGTSCSTWLAACVSLMQDDTPPTTCQDAYLECMQDATPAHTCRSTCFGCMRRDTSCLVDPPRVPHVSSHAPASCTATPRASVYTKIAEKLKPRSEPMQRATSSFSGHSSDFGPSGNFFIRD</sequence>
<reference evidence="1" key="1">
    <citation type="submission" date="2019-12" db="EMBL/GenBank/DDBJ databases">
        <title>Genome sequencing and annotation of Brassica cretica.</title>
        <authorList>
            <person name="Studholme D.J."/>
            <person name="Sarris P.F."/>
        </authorList>
    </citation>
    <scope>NUCLEOTIDE SEQUENCE</scope>
    <source>
        <strain evidence="1">PFS-102/07</strain>
        <tissue evidence="1">Leaf</tissue>
    </source>
</reference>
<accession>A0A8S9HWN9</accession>
<comment type="caution">
    <text evidence="1">The sequence shown here is derived from an EMBL/GenBank/DDBJ whole genome shotgun (WGS) entry which is preliminary data.</text>
</comment>
<evidence type="ECO:0000313" key="1">
    <source>
        <dbReference type="EMBL" id="KAF2562479.1"/>
    </source>
</evidence>
<protein>
    <submittedName>
        <fullName evidence="1">Uncharacterized protein</fullName>
    </submittedName>
</protein>
<gene>
    <name evidence="1" type="ORF">F2Q70_00015271</name>
</gene>
<dbReference type="EMBL" id="QGKY02001250">
    <property type="protein sequence ID" value="KAF2562479.1"/>
    <property type="molecule type" value="Genomic_DNA"/>
</dbReference>
<proteinExistence type="predicted"/>
<name>A0A8S9HWN9_BRACR</name>